<dbReference type="Proteomes" id="UP001165082">
    <property type="component" value="Unassembled WGS sequence"/>
</dbReference>
<feature type="compositionally biased region" description="Basic residues" evidence="3">
    <location>
        <begin position="86"/>
        <end position="100"/>
    </location>
</feature>
<feature type="region of interest" description="Disordered" evidence="3">
    <location>
        <begin position="988"/>
        <end position="1011"/>
    </location>
</feature>
<name>A0A9W6ZUN5_9STRA</name>
<dbReference type="Gene3D" id="3.50.50.60">
    <property type="entry name" value="FAD/NAD(P)-binding domain"/>
    <property type="match status" value="2"/>
</dbReference>
<dbReference type="OrthoDB" id="5046242at2759"/>
<dbReference type="SUPFAM" id="SSF51905">
    <property type="entry name" value="FAD/NAD(P)-binding domain"/>
    <property type="match status" value="1"/>
</dbReference>
<feature type="region of interest" description="Disordered" evidence="3">
    <location>
        <begin position="133"/>
        <end position="188"/>
    </location>
</feature>
<evidence type="ECO:0000256" key="3">
    <source>
        <dbReference type="SAM" id="MobiDB-lite"/>
    </source>
</evidence>
<feature type="compositionally biased region" description="Pro residues" evidence="3">
    <location>
        <begin position="1053"/>
        <end position="1063"/>
    </location>
</feature>
<dbReference type="PANTHER" id="PTHR10742:SF386">
    <property type="entry name" value="LYSINE-SPECIFIC HISTONE DEMETHYLASE 1A"/>
    <property type="match status" value="1"/>
</dbReference>
<dbReference type="SUPFAM" id="SSF54373">
    <property type="entry name" value="FAD-linked reductases, C-terminal domain"/>
    <property type="match status" value="1"/>
</dbReference>
<feature type="domain" description="Amine oxidase" evidence="4">
    <location>
        <begin position="383"/>
        <end position="847"/>
    </location>
</feature>
<evidence type="ECO:0000256" key="1">
    <source>
        <dbReference type="ARBA" id="ARBA00005995"/>
    </source>
</evidence>
<evidence type="ECO:0000313" key="5">
    <source>
        <dbReference type="EMBL" id="GMH57443.1"/>
    </source>
</evidence>
<protein>
    <recommendedName>
        <fullName evidence="4">Amine oxidase domain-containing protein</fullName>
    </recommendedName>
</protein>
<feature type="compositionally biased region" description="Acidic residues" evidence="3">
    <location>
        <begin position="463"/>
        <end position="479"/>
    </location>
</feature>
<feature type="region of interest" description="Disordered" evidence="3">
    <location>
        <begin position="1039"/>
        <end position="1099"/>
    </location>
</feature>
<proteinExistence type="inferred from homology"/>
<feature type="compositionally biased region" description="Basic and acidic residues" evidence="3">
    <location>
        <begin position="164"/>
        <end position="174"/>
    </location>
</feature>
<comment type="similarity">
    <text evidence="1">Belongs to the flavin monoamine oxidase family.</text>
</comment>
<dbReference type="InterPro" id="IPR050281">
    <property type="entry name" value="Flavin_monoamine_oxidase"/>
</dbReference>
<feature type="domain" description="Amine oxidase" evidence="4">
    <location>
        <begin position="297"/>
        <end position="332"/>
    </location>
</feature>
<dbReference type="Gene3D" id="3.90.660.10">
    <property type="match status" value="1"/>
</dbReference>
<dbReference type="GO" id="GO:0006338">
    <property type="term" value="P:chromatin remodeling"/>
    <property type="evidence" value="ECO:0007669"/>
    <property type="project" value="TreeGrafter"/>
</dbReference>
<gene>
    <name evidence="5" type="ORF">TrRE_jg8930</name>
</gene>
<evidence type="ECO:0000313" key="6">
    <source>
        <dbReference type="Proteomes" id="UP001165082"/>
    </source>
</evidence>
<dbReference type="PANTHER" id="PTHR10742">
    <property type="entry name" value="FLAVIN MONOAMINE OXIDASE"/>
    <property type="match status" value="1"/>
</dbReference>
<evidence type="ECO:0000259" key="4">
    <source>
        <dbReference type="Pfam" id="PF01593"/>
    </source>
</evidence>
<reference evidence="5" key="1">
    <citation type="submission" date="2022-07" db="EMBL/GenBank/DDBJ databases">
        <title>Genome analysis of Parmales, a sister group of diatoms, reveals the evolutionary specialization of diatoms from phago-mixotrophs to photoautotrophs.</title>
        <authorList>
            <person name="Ban H."/>
            <person name="Sato S."/>
            <person name="Yoshikawa S."/>
            <person name="Kazumasa Y."/>
            <person name="Nakamura Y."/>
            <person name="Ichinomiya M."/>
            <person name="Saitoh K."/>
            <person name="Sato N."/>
            <person name="Blanc-Mathieu R."/>
            <person name="Endo H."/>
            <person name="Kuwata A."/>
            <person name="Ogata H."/>
        </authorList>
    </citation>
    <scope>NUCLEOTIDE SEQUENCE</scope>
</reference>
<evidence type="ECO:0000256" key="2">
    <source>
        <dbReference type="ARBA" id="ARBA00023002"/>
    </source>
</evidence>
<dbReference type="EMBL" id="BRXZ01000919">
    <property type="protein sequence ID" value="GMH57443.1"/>
    <property type="molecule type" value="Genomic_DNA"/>
</dbReference>
<feature type="region of interest" description="Disordered" evidence="3">
    <location>
        <begin position="72"/>
        <end position="100"/>
    </location>
</feature>
<feature type="compositionally biased region" description="Gly residues" evidence="3">
    <location>
        <begin position="994"/>
        <end position="1005"/>
    </location>
</feature>
<dbReference type="GO" id="GO:0003682">
    <property type="term" value="F:chromatin binding"/>
    <property type="evidence" value="ECO:0007669"/>
    <property type="project" value="TreeGrafter"/>
</dbReference>
<dbReference type="InterPro" id="IPR002937">
    <property type="entry name" value="Amino_oxidase"/>
</dbReference>
<dbReference type="GO" id="GO:0050660">
    <property type="term" value="F:flavin adenine dinucleotide binding"/>
    <property type="evidence" value="ECO:0007669"/>
    <property type="project" value="TreeGrafter"/>
</dbReference>
<feature type="compositionally biased region" description="Polar residues" evidence="3">
    <location>
        <begin position="1089"/>
        <end position="1098"/>
    </location>
</feature>
<feature type="region of interest" description="Disordered" evidence="3">
    <location>
        <begin position="460"/>
        <end position="479"/>
    </location>
</feature>
<keyword evidence="2" id="KW-0560">Oxidoreductase</keyword>
<dbReference type="AlphaFoldDB" id="A0A9W6ZUN5"/>
<dbReference type="Pfam" id="PF01593">
    <property type="entry name" value="Amino_oxidase"/>
    <property type="match status" value="2"/>
</dbReference>
<dbReference type="InterPro" id="IPR036188">
    <property type="entry name" value="FAD/NAD-bd_sf"/>
</dbReference>
<organism evidence="5 6">
    <name type="scientific">Triparma retinervis</name>
    <dbReference type="NCBI Taxonomy" id="2557542"/>
    <lineage>
        <taxon>Eukaryota</taxon>
        <taxon>Sar</taxon>
        <taxon>Stramenopiles</taxon>
        <taxon>Ochrophyta</taxon>
        <taxon>Bolidophyceae</taxon>
        <taxon>Parmales</taxon>
        <taxon>Triparmaceae</taxon>
        <taxon>Triparma</taxon>
    </lineage>
</organism>
<comment type="caution">
    <text evidence="5">The sequence shown here is derived from an EMBL/GenBank/DDBJ whole genome shotgun (WGS) entry which is preliminary data.</text>
</comment>
<accession>A0A9W6ZUN5</accession>
<keyword evidence="6" id="KW-1185">Reference proteome</keyword>
<dbReference type="GO" id="GO:0016491">
    <property type="term" value="F:oxidoreductase activity"/>
    <property type="evidence" value="ECO:0007669"/>
    <property type="project" value="UniProtKB-KW"/>
</dbReference>
<sequence length="1162" mass="127905">MVFDEATKRWTFASSGKPVGRAPLGCSWSKEENWWCYKDGRRWEGKKKAVAEGQFKRPPGRNKLGCIWDYDNGGWKEDPNYDPNAKKRGRPAGGKKKKKLLFSRPINEMDEDEELEISLYGGGAYLDDYVEEAPDLDSHPDSAEDEEDWMGGGDMFKPKHKRGAAKEEGAGEPKKRQRKERRSEQKSFFVGQFARPKGRAPKNCEWDSSQGCWIMDDGTPIFVGEKKPGSGKPLTKEMRYRGLPNKAHQRGPRGRSAEATLKDGWGTFTNRSGIVRLATDYKEGLRPLTVVVVGAGISGLACARELLSRGHKVVVLEGRRRVGGRLNTAHLKHPPVNNIQPAEATETMSEFAPSSKKASHVSLPHVSTTFKSCRLPDPSTTAVDMGGMFIHGIAANPIFDLAVKTGIRSKAMESTLLYDADGKVNNEVDEKVEMIWNGCLEKAYKEGRKSEEQIVLAMKREDAMEEEEEEEEDDDDDGELEVIMEGTSAPKTTQPPSSTSTIHFSRFVEGHVTEKESFQETIDRVNSDVISGLTSEEMKYFNWHKANLEMSCGMDLKDIGREWNEDEVFGFEGEHHMLSEGFQPLLANMANGVNIRFEVEVESIELDAGLEVDGGEWGEELFKDVDLAREKIFNGGEKGGVKVVAKGGETFTGDIVVCTAPLGVLKTDMIKFQPKLRERKREAIEKVGFGVLNKCALSFESIFWDDFDFIGHAAEVHNKSPIFFTNVSRLDGKPVLCAMFGGSFAASVEGWTDEKIIASVMKVLKLIYGSDIPQPVDAFVTRWRSDRYARGSFCYVPPGVSGIEHSELERPCFDRDGNMRLLFAGEHTSSTHPSTIHGAYMSGIREALRLDLTYHGEGSGGVPFDWSGRTIYARTFPLVESIKLLEVRDLPIAKKRPLGRAKLNMYWDYITGAWVEDPVAIDSAYYVKVDGPHKPPTGRLLKGKIWNYGVGFFEDEEDFVGGGGKLPDSKGGKGPIEHSLFKGLLLMGGEEGGEGGNEGEGGGGAATSSATTAAWGWGGVGVGQDGEEAMTNLEMAAAPPVDPTIVPPMASIEPPPAPQPADPTPAEKQADPSPNDLFFSGLAPAEGDSNPQETSSHLFSEEEDKAILRAAEIFEGEHFAEDAKLVVGALSELSAKEITDRKNALFQDLLEKNRKVKAGRWG</sequence>